<comment type="caution">
    <text evidence="1">The sequence shown here is derived from an EMBL/GenBank/DDBJ whole genome shotgun (WGS) entry which is preliminary data.</text>
</comment>
<reference evidence="1 2" key="1">
    <citation type="journal article" date="2019" name="Commun. Biol.">
        <title>The bagworm genome reveals a unique fibroin gene that provides high tensile strength.</title>
        <authorList>
            <person name="Kono N."/>
            <person name="Nakamura H."/>
            <person name="Ohtoshi R."/>
            <person name="Tomita M."/>
            <person name="Numata K."/>
            <person name="Arakawa K."/>
        </authorList>
    </citation>
    <scope>NUCLEOTIDE SEQUENCE [LARGE SCALE GENOMIC DNA]</scope>
</reference>
<organism evidence="1 2">
    <name type="scientific">Eumeta variegata</name>
    <name type="common">Bagworm moth</name>
    <name type="synonym">Eumeta japonica</name>
    <dbReference type="NCBI Taxonomy" id="151549"/>
    <lineage>
        <taxon>Eukaryota</taxon>
        <taxon>Metazoa</taxon>
        <taxon>Ecdysozoa</taxon>
        <taxon>Arthropoda</taxon>
        <taxon>Hexapoda</taxon>
        <taxon>Insecta</taxon>
        <taxon>Pterygota</taxon>
        <taxon>Neoptera</taxon>
        <taxon>Endopterygota</taxon>
        <taxon>Lepidoptera</taxon>
        <taxon>Glossata</taxon>
        <taxon>Ditrysia</taxon>
        <taxon>Tineoidea</taxon>
        <taxon>Psychidae</taxon>
        <taxon>Oiketicinae</taxon>
        <taxon>Eumeta</taxon>
    </lineage>
</organism>
<sequence length="106" mass="11774">MLHSVEAVQFAGNSVVQIVQFFDKSLSGLRSDRSRYSASSCSFLTHAAPRSPFGEVAPSVACASRRVRTWHFCLWPCRVTIRVQVPVVPLLRSVAFGPVPWTTRLV</sequence>
<name>A0A4C1ZHK9_EUMVA</name>
<dbReference type="Proteomes" id="UP000299102">
    <property type="component" value="Unassembled WGS sequence"/>
</dbReference>
<evidence type="ECO:0000313" key="1">
    <source>
        <dbReference type="EMBL" id="GBP86594.1"/>
    </source>
</evidence>
<gene>
    <name evidence="1" type="ORF">EVAR_66551_1</name>
</gene>
<evidence type="ECO:0000313" key="2">
    <source>
        <dbReference type="Proteomes" id="UP000299102"/>
    </source>
</evidence>
<dbReference type="AlphaFoldDB" id="A0A4C1ZHK9"/>
<keyword evidence="2" id="KW-1185">Reference proteome</keyword>
<proteinExistence type="predicted"/>
<accession>A0A4C1ZHK9</accession>
<protein>
    <submittedName>
        <fullName evidence="1">Uncharacterized protein</fullName>
    </submittedName>
</protein>
<dbReference type="EMBL" id="BGZK01001803">
    <property type="protein sequence ID" value="GBP86594.1"/>
    <property type="molecule type" value="Genomic_DNA"/>
</dbReference>